<evidence type="ECO:0000313" key="12">
    <source>
        <dbReference type="Proteomes" id="UP000315217"/>
    </source>
</evidence>
<reference evidence="11 12" key="1">
    <citation type="journal article" date="2019" name="Nat. Microbiol.">
        <title>Mediterranean grassland soil C-N compound turnover is dependent on rainfall and depth, and is mediated by genomically divergent microorganisms.</title>
        <authorList>
            <person name="Diamond S."/>
            <person name="Andeer P.F."/>
            <person name="Li Z."/>
            <person name="Crits-Christoph A."/>
            <person name="Burstein D."/>
            <person name="Anantharaman K."/>
            <person name="Lane K.R."/>
            <person name="Thomas B.C."/>
            <person name="Pan C."/>
            <person name="Northen T.R."/>
            <person name="Banfield J.F."/>
        </authorList>
    </citation>
    <scope>NUCLEOTIDE SEQUENCE [LARGE SCALE GENOMIC DNA]</scope>
    <source>
        <strain evidence="11">NP_1</strain>
    </source>
</reference>
<proteinExistence type="predicted"/>
<accession>A0A537LPI4</accession>
<evidence type="ECO:0000256" key="5">
    <source>
        <dbReference type="ARBA" id="ARBA00022692"/>
    </source>
</evidence>
<keyword evidence="3" id="KW-0488">Methylation</keyword>
<keyword evidence="2" id="KW-1003">Cell membrane</keyword>
<dbReference type="Pfam" id="PF12019">
    <property type="entry name" value="GspH"/>
    <property type="match status" value="1"/>
</dbReference>
<evidence type="ECO:0000259" key="10">
    <source>
        <dbReference type="Pfam" id="PF12019"/>
    </source>
</evidence>
<feature type="region of interest" description="Disordered" evidence="8">
    <location>
        <begin position="1"/>
        <end position="21"/>
    </location>
</feature>
<gene>
    <name evidence="11" type="ORF">E6G98_08395</name>
</gene>
<dbReference type="InterPro" id="IPR022346">
    <property type="entry name" value="T2SS_GspH"/>
</dbReference>
<evidence type="ECO:0000256" key="7">
    <source>
        <dbReference type="ARBA" id="ARBA00023136"/>
    </source>
</evidence>
<dbReference type="Gene3D" id="3.30.700.10">
    <property type="entry name" value="Glycoprotein, Type 4 Pilin"/>
    <property type="match status" value="1"/>
</dbReference>
<evidence type="ECO:0000256" key="1">
    <source>
        <dbReference type="ARBA" id="ARBA00004377"/>
    </source>
</evidence>
<evidence type="ECO:0000256" key="2">
    <source>
        <dbReference type="ARBA" id="ARBA00022475"/>
    </source>
</evidence>
<comment type="subcellular location">
    <subcellularLocation>
        <location evidence="1">Cell inner membrane</location>
        <topology evidence="1">Single-pass membrane protein</topology>
    </subcellularLocation>
</comment>
<dbReference type="NCBIfam" id="TIGR02532">
    <property type="entry name" value="IV_pilin_GFxxxE"/>
    <property type="match status" value="1"/>
</dbReference>
<evidence type="ECO:0000256" key="8">
    <source>
        <dbReference type="SAM" id="MobiDB-lite"/>
    </source>
</evidence>
<keyword evidence="6 9" id="KW-1133">Transmembrane helix</keyword>
<evidence type="ECO:0000256" key="3">
    <source>
        <dbReference type="ARBA" id="ARBA00022481"/>
    </source>
</evidence>
<name>A0A537LPI4_9BACT</name>
<keyword evidence="7 9" id="KW-0472">Membrane</keyword>
<evidence type="ECO:0000256" key="4">
    <source>
        <dbReference type="ARBA" id="ARBA00022519"/>
    </source>
</evidence>
<dbReference type="Proteomes" id="UP000315217">
    <property type="component" value="Unassembled WGS sequence"/>
</dbReference>
<dbReference type="SUPFAM" id="SSF54523">
    <property type="entry name" value="Pili subunits"/>
    <property type="match status" value="1"/>
</dbReference>
<keyword evidence="5 9" id="KW-0812">Transmembrane</keyword>
<protein>
    <submittedName>
        <fullName evidence="11">Type II secretion system protein</fullName>
    </submittedName>
</protein>
<dbReference type="InterPro" id="IPR045584">
    <property type="entry name" value="Pilin-like"/>
</dbReference>
<dbReference type="EMBL" id="VBAI01000140">
    <property type="protein sequence ID" value="TMJ09915.1"/>
    <property type="molecule type" value="Genomic_DNA"/>
</dbReference>
<dbReference type="AlphaFoldDB" id="A0A537LPI4"/>
<organism evidence="11 12">
    <name type="scientific">Candidatus Segetimicrobium genomatis</name>
    <dbReference type="NCBI Taxonomy" id="2569760"/>
    <lineage>
        <taxon>Bacteria</taxon>
        <taxon>Bacillati</taxon>
        <taxon>Candidatus Sysuimicrobiota</taxon>
        <taxon>Candidatus Sysuimicrobiia</taxon>
        <taxon>Candidatus Sysuimicrobiales</taxon>
        <taxon>Candidatus Segetimicrobiaceae</taxon>
        <taxon>Candidatus Segetimicrobium</taxon>
    </lineage>
</organism>
<evidence type="ECO:0000256" key="6">
    <source>
        <dbReference type="ARBA" id="ARBA00022989"/>
    </source>
</evidence>
<evidence type="ECO:0000313" key="11">
    <source>
        <dbReference type="EMBL" id="TMJ09915.1"/>
    </source>
</evidence>
<feature type="transmembrane region" description="Helical" evidence="9">
    <location>
        <begin position="40"/>
        <end position="60"/>
    </location>
</feature>
<sequence>MAVQRGQRRTGVLERDGRGRRTRAARGGCRVKQMRTDEGFSFIEIILAVAIMGILTVISLSSMQKYSSRRDMLQGARQLAGDLRLTQQFAMTQGQKFKLVYASSSTSSYTIMKSSDSSVSKSFLLPSSLTVTSTFTGDTAEFAATGAPVQSGTFCVSAGVSTKMKVDVLAGTGRTTDQEVTTCP</sequence>
<keyword evidence="4" id="KW-0997">Cell inner membrane</keyword>
<feature type="domain" description="General secretion pathway GspH" evidence="10">
    <location>
        <begin position="76"/>
        <end position="168"/>
    </location>
</feature>
<evidence type="ECO:0000256" key="9">
    <source>
        <dbReference type="SAM" id="Phobius"/>
    </source>
</evidence>
<comment type="caution">
    <text evidence="11">The sequence shown here is derived from an EMBL/GenBank/DDBJ whole genome shotgun (WGS) entry which is preliminary data.</text>
</comment>
<dbReference type="InterPro" id="IPR012902">
    <property type="entry name" value="N_methyl_site"/>
</dbReference>